<accession>A0ABY8C2M9</accession>
<evidence type="ECO:0000313" key="2">
    <source>
        <dbReference type="Proteomes" id="UP001214553"/>
    </source>
</evidence>
<dbReference type="Proteomes" id="UP001214553">
    <property type="component" value="Chromosome"/>
</dbReference>
<reference evidence="1 2" key="1">
    <citation type="submission" date="2023-03" db="EMBL/GenBank/DDBJ databases">
        <title>Genome sequence of Microbacterium sp. KACC 23027.</title>
        <authorList>
            <person name="Kim S."/>
            <person name="Heo J."/>
            <person name="Kwon S.-W."/>
        </authorList>
    </citation>
    <scope>NUCLEOTIDE SEQUENCE [LARGE SCALE GENOMIC DNA]</scope>
    <source>
        <strain evidence="1 2">KACC 23027</strain>
    </source>
</reference>
<evidence type="ECO:0008006" key="3">
    <source>
        <dbReference type="Google" id="ProtNLM"/>
    </source>
</evidence>
<keyword evidence="2" id="KW-1185">Reference proteome</keyword>
<sequence>MDDSLLQAEARRLALVRLSSVLLDAAVTTEKAVRHINVTAPTRGSALNEMFEEAGRLEARPHLIDATLQVEYALLSACDHARAFATLLRASQRPGTAIVTLTRATLESVARARWLANDSSDLGTLVHRTLSLLHGDLRYPENLREQLTTREGLSVDPAEKRAHYRAELTRLGLPSPMKVDTTALVTEIATADLPHQSGSQLYSILSSVAHAHRSGINAFITTVTESGVLNLEARLPIVTELAMQVAVTLLNTAEASLRWYGAARGEHDRVDSAKARVAVHLNGLPDQAFSPGEE</sequence>
<name>A0ABY8C2M9_9MICO</name>
<dbReference type="EMBL" id="CP119108">
    <property type="protein sequence ID" value="WEG09480.1"/>
    <property type="molecule type" value="Genomic_DNA"/>
</dbReference>
<proteinExistence type="predicted"/>
<organism evidence="1 2">
    <name type="scientific">Microbacterium horticulturae</name>
    <dbReference type="NCBI Taxonomy" id="3028316"/>
    <lineage>
        <taxon>Bacteria</taxon>
        <taxon>Bacillati</taxon>
        <taxon>Actinomycetota</taxon>
        <taxon>Actinomycetes</taxon>
        <taxon>Micrococcales</taxon>
        <taxon>Microbacteriaceae</taxon>
        <taxon>Microbacterium</taxon>
    </lineage>
</organism>
<protein>
    <recommendedName>
        <fullName evidence="3">DUF222 domain-containing protein</fullName>
    </recommendedName>
</protein>
<evidence type="ECO:0000313" key="1">
    <source>
        <dbReference type="EMBL" id="WEG09480.1"/>
    </source>
</evidence>
<gene>
    <name evidence="1" type="ORF">PU630_02625</name>
</gene>
<dbReference type="RefSeq" id="WP_275278804.1">
    <property type="nucleotide sequence ID" value="NZ_CP119108.1"/>
</dbReference>